<evidence type="ECO:0000259" key="1">
    <source>
        <dbReference type="Pfam" id="PF13191"/>
    </source>
</evidence>
<dbReference type="GO" id="GO:0005524">
    <property type="term" value="F:ATP binding"/>
    <property type="evidence" value="ECO:0007669"/>
    <property type="project" value="UniProtKB-KW"/>
</dbReference>
<dbReference type="RefSeq" id="WP_190617249.1">
    <property type="nucleotide sequence ID" value="NZ_CP061538.1"/>
</dbReference>
<dbReference type="KEGG" id="rama:IDM48_10055"/>
<dbReference type="Gene3D" id="3.40.50.300">
    <property type="entry name" value="P-loop containing nucleotide triphosphate hydrolases"/>
    <property type="match status" value="1"/>
</dbReference>
<keyword evidence="2" id="KW-0067">ATP-binding</keyword>
<dbReference type="InterPro" id="IPR041664">
    <property type="entry name" value="AAA_16"/>
</dbReference>
<dbReference type="Proteomes" id="UP000516421">
    <property type="component" value="Chromosome"/>
</dbReference>
<name>A0A7H2BJ40_9MICC</name>
<keyword evidence="2" id="KW-0547">Nucleotide-binding</keyword>
<dbReference type="PANTHER" id="PTHR35894:SF1">
    <property type="entry name" value="PHOSPHORIBULOKINASE _ URIDINE KINASE FAMILY"/>
    <property type="match status" value="1"/>
</dbReference>
<feature type="domain" description="Orc1-like AAA ATPase" evidence="1">
    <location>
        <begin position="18"/>
        <end position="155"/>
    </location>
</feature>
<keyword evidence="3" id="KW-1185">Reference proteome</keyword>
<dbReference type="PANTHER" id="PTHR35894">
    <property type="entry name" value="GENERAL SECRETION PATHWAY PROTEIN A-RELATED"/>
    <property type="match status" value="1"/>
</dbReference>
<reference evidence="2 3" key="1">
    <citation type="submission" date="2020-09" db="EMBL/GenBank/DDBJ databases">
        <title>Investigation of environmental microbe.</title>
        <authorList>
            <person name="Ou Y."/>
            <person name="Kang Q."/>
        </authorList>
    </citation>
    <scope>NUCLEOTIDE SEQUENCE [LARGE SCALE GENOMIC DNA]</scope>
    <source>
        <strain evidence="2 3">KJZ-9</strain>
    </source>
</reference>
<dbReference type="InterPro" id="IPR052026">
    <property type="entry name" value="ExeA_AAA_ATPase_DNA-bind"/>
</dbReference>
<evidence type="ECO:0000313" key="3">
    <source>
        <dbReference type="Proteomes" id="UP000516421"/>
    </source>
</evidence>
<protein>
    <submittedName>
        <fullName evidence="2">ATP-binding protein</fullName>
    </submittedName>
</protein>
<dbReference type="EMBL" id="CP061538">
    <property type="protein sequence ID" value="QNV39686.1"/>
    <property type="molecule type" value="Genomic_DNA"/>
</dbReference>
<evidence type="ECO:0000313" key="2">
    <source>
        <dbReference type="EMBL" id="QNV39686.1"/>
    </source>
</evidence>
<gene>
    <name evidence="2" type="ORF">IDM48_10055</name>
</gene>
<dbReference type="InterPro" id="IPR027417">
    <property type="entry name" value="P-loop_NTPase"/>
</dbReference>
<proteinExistence type="predicted"/>
<sequence length="360" mass="39006">MTNAQQTQQEQGSLAASLVGRESQLAAFTSLLHETNSSNFTVISGSAGIGKTTLLKACESVARNAGWRVVSDIPLKGLSDRMRGTYFPALHESLTDQGQGQESFGKESLAAQVESLAEVLRLKGTGLLLTLDAVDRSCLPRLENLVEALVHAQKKGLPVQLLMAGRTAEMREILESSVMLPLGSPLRFDVCALTREQTESVLRQALESCPAIRHDSLSESLLSRACLATKGHPYMVYLVAEALRQQAQGELSEAEVVSGIASAQEKLGASVLEPLLSKLSAGDRAFLEAMAQDESPSKMSDISARLGKNPQYAGVYRNRLLESQIIRSASYGKVTFAIPHLREYLRALSVRRAEDSFNSF</sequence>
<organism evidence="2 3">
    <name type="scientific">Rothia amarae</name>
    <dbReference type="NCBI Taxonomy" id="169480"/>
    <lineage>
        <taxon>Bacteria</taxon>
        <taxon>Bacillati</taxon>
        <taxon>Actinomycetota</taxon>
        <taxon>Actinomycetes</taxon>
        <taxon>Micrococcales</taxon>
        <taxon>Micrococcaceae</taxon>
        <taxon>Rothia</taxon>
    </lineage>
</organism>
<dbReference type="Pfam" id="PF13191">
    <property type="entry name" value="AAA_16"/>
    <property type="match status" value="1"/>
</dbReference>
<dbReference type="SUPFAM" id="SSF52540">
    <property type="entry name" value="P-loop containing nucleoside triphosphate hydrolases"/>
    <property type="match status" value="1"/>
</dbReference>
<dbReference type="PRINTS" id="PR00364">
    <property type="entry name" value="DISEASERSIST"/>
</dbReference>
<dbReference type="AlphaFoldDB" id="A0A7H2BJ40"/>
<accession>A0A7H2BJ40</accession>